<gene>
    <name evidence="1" type="ORF">PPERSA_12310</name>
</gene>
<evidence type="ECO:0000313" key="1">
    <source>
        <dbReference type="EMBL" id="KRX10982.1"/>
    </source>
</evidence>
<organism evidence="1 2">
    <name type="scientific">Pseudocohnilembus persalinus</name>
    <name type="common">Ciliate</name>
    <dbReference type="NCBI Taxonomy" id="266149"/>
    <lineage>
        <taxon>Eukaryota</taxon>
        <taxon>Sar</taxon>
        <taxon>Alveolata</taxon>
        <taxon>Ciliophora</taxon>
        <taxon>Intramacronucleata</taxon>
        <taxon>Oligohymenophorea</taxon>
        <taxon>Scuticociliatia</taxon>
        <taxon>Philasterida</taxon>
        <taxon>Pseudocohnilembidae</taxon>
        <taxon>Pseudocohnilembus</taxon>
    </lineage>
</organism>
<dbReference type="AlphaFoldDB" id="A0A0V0R911"/>
<dbReference type="InParanoid" id="A0A0V0R911"/>
<keyword evidence="2" id="KW-1185">Reference proteome</keyword>
<name>A0A0V0R911_PSEPJ</name>
<sequence length="108" mass="13080">MQKSQELGSDEIEMQEKENISQKYSFFNIFLSENKEVVQEIIQKNHINGQEIDLTQNQEETPSYCIIKKQYRQRKQKKKILLLIHNQIERLFRSKFIAIINQTKIFIY</sequence>
<proteinExistence type="predicted"/>
<dbReference type="EMBL" id="LDAU01000012">
    <property type="protein sequence ID" value="KRX10982.1"/>
    <property type="molecule type" value="Genomic_DNA"/>
</dbReference>
<evidence type="ECO:0000313" key="2">
    <source>
        <dbReference type="Proteomes" id="UP000054937"/>
    </source>
</evidence>
<dbReference type="Proteomes" id="UP000054937">
    <property type="component" value="Unassembled WGS sequence"/>
</dbReference>
<comment type="caution">
    <text evidence="1">The sequence shown here is derived from an EMBL/GenBank/DDBJ whole genome shotgun (WGS) entry which is preliminary data.</text>
</comment>
<protein>
    <submittedName>
        <fullName evidence="1">Uncharacterized protein</fullName>
    </submittedName>
</protein>
<accession>A0A0V0R911</accession>
<reference evidence="1 2" key="1">
    <citation type="journal article" date="2015" name="Sci. Rep.">
        <title>Genome of the facultative scuticociliatosis pathogen Pseudocohnilembus persalinus provides insight into its virulence through horizontal gene transfer.</title>
        <authorList>
            <person name="Xiong J."/>
            <person name="Wang G."/>
            <person name="Cheng J."/>
            <person name="Tian M."/>
            <person name="Pan X."/>
            <person name="Warren A."/>
            <person name="Jiang C."/>
            <person name="Yuan D."/>
            <person name="Miao W."/>
        </authorList>
    </citation>
    <scope>NUCLEOTIDE SEQUENCE [LARGE SCALE GENOMIC DNA]</scope>
    <source>
        <strain evidence="1">36N120E</strain>
    </source>
</reference>